<reference evidence="3" key="1">
    <citation type="journal article" date="2019" name="PLoS Negl. Trop. Dis.">
        <title>Revisiting the worldwide diversity of Leptospira species in the environment.</title>
        <authorList>
            <person name="Vincent A.T."/>
            <person name="Schiettekatte O."/>
            <person name="Bourhy P."/>
            <person name="Veyrier F.J."/>
            <person name="Picardeau M."/>
        </authorList>
    </citation>
    <scope>NUCLEOTIDE SEQUENCE [LARGE SCALE GENOMIC DNA]</scope>
    <source>
        <strain evidence="3">201300427</strain>
    </source>
</reference>
<dbReference type="RefSeq" id="WP_135762030.1">
    <property type="nucleotide sequence ID" value="NZ_RQHW01000079.1"/>
</dbReference>
<keyword evidence="1 3" id="KW-0808">Transferase</keyword>
<evidence type="ECO:0000313" key="4">
    <source>
        <dbReference type="Proteomes" id="UP000298058"/>
    </source>
</evidence>
<dbReference type="Gene3D" id="3.40.50.2000">
    <property type="entry name" value="Glycogen Phosphorylase B"/>
    <property type="match status" value="2"/>
</dbReference>
<dbReference type="SUPFAM" id="SSF53756">
    <property type="entry name" value="UDP-Glycosyltransferase/glycogen phosphorylase"/>
    <property type="match status" value="1"/>
</dbReference>
<dbReference type="InterPro" id="IPR001296">
    <property type="entry name" value="Glyco_trans_1"/>
</dbReference>
<accession>A0A4R9LVS9</accession>
<dbReference type="CDD" id="cd03801">
    <property type="entry name" value="GT4_PimA-like"/>
    <property type="match status" value="1"/>
</dbReference>
<feature type="domain" description="Glycosyl transferase family 1" evidence="2">
    <location>
        <begin position="219"/>
        <end position="373"/>
    </location>
</feature>
<dbReference type="PANTHER" id="PTHR46401">
    <property type="entry name" value="GLYCOSYLTRANSFERASE WBBK-RELATED"/>
    <property type="match status" value="1"/>
</dbReference>
<dbReference type="GO" id="GO:0016757">
    <property type="term" value="F:glycosyltransferase activity"/>
    <property type="evidence" value="ECO:0007669"/>
    <property type="project" value="InterPro"/>
</dbReference>
<dbReference type="EMBL" id="RQHW01000079">
    <property type="protein sequence ID" value="TGN17123.1"/>
    <property type="molecule type" value="Genomic_DNA"/>
</dbReference>
<evidence type="ECO:0000256" key="1">
    <source>
        <dbReference type="ARBA" id="ARBA00022679"/>
    </source>
</evidence>
<dbReference type="OrthoDB" id="502646at2"/>
<gene>
    <name evidence="3" type="ORF">EHS15_18275</name>
</gene>
<organism evidence="3 4">
    <name type="scientific">Leptospira idonii</name>
    <dbReference type="NCBI Taxonomy" id="1193500"/>
    <lineage>
        <taxon>Bacteria</taxon>
        <taxon>Pseudomonadati</taxon>
        <taxon>Spirochaetota</taxon>
        <taxon>Spirochaetia</taxon>
        <taxon>Leptospirales</taxon>
        <taxon>Leptospiraceae</taxon>
        <taxon>Leptospira</taxon>
    </lineage>
</organism>
<name>A0A4R9LVS9_9LEPT</name>
<keyword evidence="4" id="KW-1185">Reference proteome</keyword>
<sequence length="397" mass="45635">MPAPSEKKKIAIVIPRFHPDVAGGAEKLAKDYAEILKEHYDITIFTSCAKDYTTWKTELKPGTEEWEGLRIRRFPVLQTRSMNNMNQILELCLKQGKDVPIGLEDYFLQEQGPYLPDLVNTVLEEENKFDLFLLVGYLYYPIVKLLPKLKKPVLIIPTFHDEPPLRLPVYERTFLPKYSYSFNAPEEAEVYKNRMGTLPTNYAYIGTYVPMPDLAKTETEEDSESVSLLTLGRIEPAKGFGELFRQYDEWRKFYPSENIFLSCIGNKHLPDSLIPSSVHLKGFVEQKEKEKLLNDCYLVLNPSPLESFSIAMMEAWSYGKPVLVNGKSDVMRGHCERSQGGLYYSDEISFRRSLEYLLEHKEVGQRLGNNGKNYVKANFTKEIVTNKLLGVVSKLLD</sequence>
<comment type="caution">
    <text evidence="3">The sequence shown here is derived from an EMBL/GenBank/DDBJ whole genome shotgun (WGS) entry which is preliminary data.</text>
</comment>
<dbReference type="AlphaFoldDB" id="A0A4R9LVS9"/>
<dbReference type="Pfam" id="PF00534">
    <property type="entry name" value="Glycos_transf_1"/>
    <property type="match status" value="1"/>
</dbReference>
<evidence type="ECO:0000259" key="2">
    <source>
        <dbReference type="Pfam" id="PF00534"/>
    </source>
</evidence>
<proteinExistence type="predicted"/>
<protein>
    <submittedName>
        <fullName evidence="3">Glycosyltransferase</fullName>
    </submittedName>
</protein>
<dbReference type="Proteomes" id="UP000298058">
    <property type="component" value="Unassembled WGS sequence"/>
</dbReference>
<evidence type="ECO:0000313" key="3">
    <source>
        <dbReference type="EMBL" id="TGN17123.1"/>
    </source>
</evidence>
<dbReference type="PANTHER" id="PTHR46401:SF2">
    <property type="entry name" value="GLYCOSYLTRANSFERASE WBBK-RELATED"/>
    <property type="match status" value="1"/>
</dbReference>